<evidence type="ECO:0000256" key="1">
    <source>
        <dbReference type="ARBA" id="ARBA00004377"/>
    </source>
</evidence>
<evidence type="ECO:0000256" key="8">
    <source>
        <dbReference type="RuleBase" id="RU221113"/>
    </source>
</evidence>
<sequence>MFSNYRVASYPLKGKEKTAMNRNPVVWCLLIVCMTILAFTLLTRHSLCELRIRDGDREVAAFMAYESGK</sequence>
<evidence type="ECO:0000313" key="10">
    <source>
        <dbReference type="EMBL" id="AZT44355.1"/>
    </source>
</evidence>
<keyword evidence="5 8" id="KW-0812">Transmembrane</keyword>
<keyword evidence="4" id="KW-1277">Toxin-antitoxin system</keyword>
<dbReference type="EMBL" id="CP034699">
    <property type="protein sequence ID" value="AZT44355.1"/>
    <property type="molecule type" value="Genomic_DNA"/>
</dbReference>
<geneLocation type="plasmid" evidence="9">
    <name>pRSE21</name>
</geneLocation>
<dbReference type="PRINTS" id="PR00281">
    <property type="entry name" value="HOKGEFTOXIC"/>
</dbReference>
<evidence type="ECO:0000256" key="7">
    <source>
        <dbReference type="ARBA" id="ARBA00023136"/>
    </source>
</evidence>
<reference evidence="9" key="1">
    <citation type="submission" date="2018-12" db="EMBL/GenBank/DDBJ databases">
        <title>Complete genome sequences of twenty non-typhoidal Salmonella isolates from Rwanda.</title>
        <authorList>
            <person name="Byukusenge M."/>
            <person name="Li L."/>
            <person name="Subhashinie K."/>
            <person name="Nzayirambaho M."/>
            <person name="Kuchipudi S.V."/>
            <person name="Jayarao B.M."/>
        </authorList>
    </citation>
    <scope>NUCLEOTIDE SEQUENCE</scope>
    <source>
        <strain evidence="9">RSE21</strain>
        <strain evidence="10">RSE40</strain>
        <plasmid evidence="9">pRSE21</plasmid>
        <plasmid evidence="10">pRSE40</plasmid>
    </source>
</reference>
<dbReference type="AlphaFoldDB" id="A0A3T0C507"/>
<dbReference type="NCBIfam" id="NF007279">
    <property type="entry name" value="PRK09738.1"/>
    <property type="match status" value="1"/>
</dbReference>
<comment type="subcellular location">
    <subcellularLocation>
        <location evidence="1 8">Cell inner membrane</location>
        <topology evidence="1 8">Single-pass membrane protein</topology>
    </subcellularLocation>
</comment>
<evidence type="ECO:0000256" key="2">
    <source>
        <dbReference type="ARBA" id="ARBA00022475"/>
    </source>
</evidence>
<evidence type="ECO:0000256" key="3">
    <source>
        <dbReference type="ARBA" id="ARBA00022519"/>
    </source>
</evidence>
<keyword evidence="3" id="KW-0997">Cell inner membrane</keyword>
<name>A0A3T0C507_SALET</name>
<dbReference type="InterPro" id="IPR000021">
    <property type="entry name" value="Hok/gef_toxin"/>
</dbReference>
<dbReference type="InterPro" id="IPR018084">
    <property type="entry name" value="Hok/gef_toxin_CS"/>
</dbReference>
<evidence type="ECO:0000313" key="9">
    <source>
        <dbReference type="EMBL" id="AZT39742.1"/>
    </source>
</evidence>
<accession>A0A3T0C507</accession>
<keyword evidence="9" id="KW-0614">Plasmid</keyword>
<evidence type="ECO:0000256" key="4">
    <source>
        <dbReference type="ARBA" id="ARBA00022649"/>
    </source>
</evidence>
<comment type="similarity">
    <text evidence="8">Belongs to the hok/gef family.</text>
</comment>
<evidence type="ECO:0000256" key="5">
    <source>
        <dbReference type="ARBA" id="ARBA00022692"/>
    </source>
</evidence>
<dbReference type="Pfam" id="PF01848">
    <property type="entry name" value="HOK_GEF"/>
    <property type="match status" value="1"/>
</dbReference>
<organism evidence="9">
    <name type="scientific">Salmonella enterica subsp. enterica serovar Karamoja</name>
    <dbReference type="NCBI Taxonomy" id="2500153"/>
    <lineage>
        <taxon>Bacteria</taxon>
        <taxon>Pseudomonadati</taxon>
        <taxon>Pseudomonadota</taxon>
        <taxon>Gammaproteobacteria</taxon>
        <taxon>Enterobacterales</taxon>
        <taxon>Enterobacteriaceae</taxon>
        <taxon>Salmonella</taxon>
    </lineage>
</organism>
<keyword evidence="6 8" id="KW-1133">Transmembrane helix</keyword>
<keyword evidence="7 8" id="KW-0472">Membrane</keyword>
<dbReference type="EMBL" id="CP034710">
    <property type="protein sequence ID" value="AZT39742.1"/>
    <property type="molecule type" value="Genomic_DNA"/>
</dbReference>
<gene>
    <name evidence="10" type="ORF">EL007_24150</name>
    <name evidence="9" type="ORF">ELZ88_24815</name>
</gene>
<dbReference type="GO" id="GO:0005886">
    <property type="term" value="C:plasma membrane"/>
    <property type="evidence" value="ECO:0007669"/>
    <property type="project" value="UniProtKB-SubCell"/>
</dbReference>
<feature type="transmembrane region" description="Helical" evidence="8">
    <location>
        <begin position="24"/>
        <end position="43"/>
    </location>
</feature>
<evidence type="ECO:0000256" key="6">
    <source>
        <dbReference type="ARBA" id="ARBA00022989"/>
    </source>
</evidence>
<protein>
    <submittedName>
        <fullName evidence="9">Type I toxin-antitoxin system Hok family toxin</fullName>
    </submittedName>
</protein>
<keyword evidence="2" id="KW-1003">Cell membrane</keyword>
<dbReference type="PROSITE" id="PS00556">
    <property type="entry name" value="HOK_GEF"/>
    <property type="match status" value="1"/>
</dbReference>
<proteinExistence type="inferred from homology"/>
<geneLocation type="plasmid" evidence="10">
    <name>pRSE40</name>
</geneLocation>